<dbReference type="InterPro" id="IPR042104">
    <property type="entry name" value="PKS_dehydratase_sf"/>
</dbReference>
<feature type="compositionally biased region" description="Basic and acidic residues" evidence="7">
    <location>
        <begin position="1422"/>
        <end position="1434"/>
    </location>
</feature>
<evidence type="ECO:0000259" key="8">
    <source>
        <dbReference type="PROSITE" id="PS50075"/>
    </source>
</evidence>
<keyword evidence="5" id="KW-0511">Multifunctional enzyme</keyword>
<dbReference type="Gene3D" id="3.30.70.3290">
    <property type="match status" value="1"/>
</dbReference>
<dbReference type="InterPro" id="IPR014043">
    <property type="entry name" value="Acyl_transferase_dom"/>
</dbReference>
<keyword evidence="3" id="KW-0597">Phosphoprotein</keyword>
<dbReference type="Pfam" id="PF00550">
    <property type="entry name" value="PP-binding"/>
    <property type="match status" value="1"/>
</dbReference>
<dbReference type="PROSITE" id="PS52004">
    <property type="entry name" value="KS3_2"/>
    <property type="match status" value="1"/>
</dbReference>
<dbReference type="STRING" id="2025994.A0A2T3A248"/>
<dbReference type="InterPro" id="IPR020841">
    <property type="entry name" value="PKS_Beta-ketoAc_synthase_dom"/>
</dbReference>
<accession>A0A2T3A248</accession>
<dbReference type="SUPFAM" id="SSF47336">
    <property type="entry name" value="ACP-like"/>
    <property type="match status" value="1"/>
</dbReference>
<dbReference type="PROSITE" id="PS00012">
    <property type="entry name" value="PHOSPHOPANTETHEINE"/>
    <property type="match status" value="1"/>
</dbReference>
<feature type="active site" description="Proton donor; for dehydratase activity" evidence="6">
    <location>
        <position position="1551"/>
    </location>
</feature>
<dbReference type="SUPFAM" id="SSF52151">
    <property type="entry name" value="FabD/lysophospholipase-like"/>
    <property type="match status" value="1"/>
</dbReference>
<dbReference type="InterPro" id="IPR016036">
    <property type="entry name" value="Malonyl_transacylase_ACP-bd"/>
</dbReference>
<dbReference type="InterPro" id="IPR049551">
    <property type="entry name" value="PKS_DH_C"/>
</dbReference>
<dbReference type="InterPro" id="IPR001227">
    <property type="entry name" value="Ac_transferase_dom_sf"/>
</dbReference>
<dbReference type="GO" id="GO:0044550">
    <property type="term" value="P:secondary metabolite biosynthetic process"/>
    <property type="evidence" value="ECO:0007669"/>
    <property type="project" value="TreeGrafter"/>
</dbReference>
<comment type="pathway">
    <text evidence="1">Secondary metabolite biosynthesis.</text>
</comment>
<dbReference type="PANTHER" id="PTHR43775">
    <property type="entry name" value="FATTY ACID SYNTHASE"/>
    <property type="match status" value="1"/>
</dbReference>
<feature type="region of interest" description="Disordered" evidence="7">
    <location>
        <begin position="1415"/>
        <end position="1447"/>
    </location>
</feature>
<sequence length="1783" mass="193515">MAHSYNQPVSGAVFCPQNKPPTLEYMEDIRRFIRGNPLLQTFESAILDLPQTWSTYARTNSSIAALKTGPTYTKNIHDWMADNVPLPIPEFLSGILALPLLTIIQTVQYFQYLALRGINHVQFLREVSVGGIQGFCGGLLPALAIAASKDESEVIENAAKSLRIALGVHISAITDPLSISVVGPVDVLGRLKAHAEGEGLPVTQVNLRGKVHNPENQDLASELCCICDENAQHRLPTSKNLMVPVRCNSTGKLIQPGSSSSSLAHEIIKSTLVLRCEWFTLMQGMARDLKAASSATGATNSAHHALAMFGTGRKNCVPAAPFEEIGLRLTKVDCMFKTGGNPGLQLIPSNVGMACYPSNSIAIVGAGLRLPGANNLDELWELVNSGVSRAEKVPASRINEASLNDRWHGNFIHNVDEFDNAFFGISPREALHMDPQQRLLLETAYEALDSCGYLRHHRRDDFDNVGCFIGTTYTEYLENAAAYDTTAYSATGTIRAFQNGKISYHFGWSGPSEAIDTACSSSLVAIHRACRAIQAGECPMALAGGVNIITGIQNFLDLGKAGFLSPTGQCKPFDQSGDGYCRADGVGLVVLKAMDAAVAAGDGILGIIPAVATNHGGLSTSITQPYPRAQIDLFSKVLKQSGLQARHITYVEAHGTGTQVGDPMEIASIRQVLGGNACRSGSAGEMLCLGSLKANVGHSETAAGIGSLMKVLAMLQHRKIPPLAGFQVLNPKIPPLEPDHLHIPRQVLPWDIPFRAALVNSYGAAGSNAALICCEAPRQPVPGELGSKELAVLGGGEASLQYPIFLSAASPESLRSNARALANFFCRTERVPTRKGQINLANVALTLFQRRQHHKFRWVGTEGSLGSLAQTLQNEASLSQKIYKMTEEASVDKKAVVLMFSGQSKQNIQLDARWYYSWFPRFRFHMDQCQAILQNVVLSDDESPPDILPVLFQREPISDVVALQCGTFAVQYACAKTWIDAGVEVAAVVGHSFGELTAMVVAGVLSLHDGLRLVASRAALMRDKWGPERGAMLAIHTTVDEVQQILSETRDAINRSQKGLNSTLEIACFNGPKSQVVVGTATEVEALEAVMAKQGSLFKDIQRQRIAVSHGFHSAFTQALLADLGQVGKSLTFNKPVLHLETCTERPLENNLLAPARILEHTRAPVYFSQAVARLEDRLGSCIWLEAGANSPIISMVKRAVVHVTRHTYIPVKTAPASSNNSNDNINDISSATTILWRENVPATFWGFQDTRKTKLKPVWLPPYQFAQKRYWLDWINAASQESNKSPQADGSSGFHEFAQSRLVTPLGRRKGHSESSSSMMEFAIGTKTKRFTDIVSSHAIRGHPLCPASIYMECVVMAVQMVKSETSFQTCKFEDISFQSGLGLAQNRNVFLTIHETGGCLAWNFAFSSSPIVPSASSGHKKQESVFDNEKKNNGGGERAVHGRPIPATNHAKGRFSIVVEPPVDFHLLERIMLDRIQQLLADPRAEKLNASRAYSLFSRVVDYGLCLRGISRIAILRSHAVAQVQRPDTHSIDTKGSTAVSVADTVMSDVFIQVLGLLINSSEACPQDEVYIATGIESVVMQECNFDACREWTVYAMASPGTVKDNVEVSGDILVFTGQGKLIMTGTGIRFSRHAITKLEKILERNLGDTGGRASAVIPTDKQPVYIPLTPSYSSSSDDDRRDEEKFIDARVATTVNSNPATSTRSQLLELISNNCGSPLDTIEDLDGTSIEAFGVDSLSMVELISSLEESFGVSLGEDEFNLSSTVTDVLMHLEAGFKRQ</sequence>
<dbReference type="SMART" id="SM00827">
    <property type="entry name" value="PKS_AT"/>
    <property type="match status" value="1"/>
</dbReference>
<dbReference type="OrthoDB" id="329835at2759"/>
<feature type="domain" description="Carrier" evidence="8">
    <location>
        <begin position="1704"/>
        <end position="1780"/>
    </location>
</feature>
<dbReference type="Gene3D" id="3.10.129.110">
    <property type="entry name" value="Polyketide synthase dehydratase"/>
    <property type="match status" value="1"/>
</dbReference>
<dbReference type="EMBL" id="KZ678501">
    <property type="protein sequence ID" value="PSR81487.1"/>
    <property type="molecule type" value="Genomic_DNA"/>
</dbReference>
<dbReference type="SUPFAM" id="SSF53901">
    <property type="entry name" value="Thiolase-like"/>
    <property type="match status" value="1"/>
</dbReference>
<dbReference type="GO" id="GO:0004315">
    <property type="term" value="F:3-oxoacyl-[acyl-carrier-protein] synthase activity"/>
    <property type="evidence" value="ECO:0007669"/>
    <property type="project" value="InterPro"/>
</dbReference>
<dbReference type="InterPro" id="IPR014031">
    <property type="entry name" value="Ketoacyl_synth_C"/>
</dbReference>
<dbReference type="InterPro" id="IPR016039">
    <property type="entry name" value="Thiolase-like"/>
</dbReference>
<dbReference type="InterPro" id="IPR036736">
    <property type="entry name" value="ACP-like_sf"/>
</dbReference>
<dbReference type="PROSITE" id="PS00606">
    <property type="entry name" value="KS3_1"/>
    <property type="match status" value="1"/>
</dbReference>
<dbReference type="InterPro" id="IPR006162">
    <property type="entry name" value="Ppantetheine_attach_site"/>
</dbReference>
<dbReference type="Gene3D" id="1.10.1200.10">
    <property type="entry name" value="ACP-like"/>
    <property type="match status" value="1"/>
</dbReference>
<feature type="domain" description="Ketosynthase family 3 (KS3)" evidence="9">
    <location>
        <begin position="358"/>
        <end position="775"/>
    </location>
</feature>
<dbReference type="InterPro" id="IPR014030">
    <property type="entry name" value="Ketoacyl_synth_N"/>
</dbReference>
<dbReference type="Pfam" id="PF00698">
    <property type="entry name" value="Acyl_transf_1"/>
    <property type="match status" value="1"/>
</dbReference>
<dbReference type="InterPro" id="IPR009081">
    <property type="entry name" value="PP-bd_ACP"/>
</dbReference>
<proteinExistence type="predicted"/>
<evidence type="ECO:0000259" key="9">
    <source>
        <dbReference type="PROSITE" id="PS52004"/>
    </source>
</evidence>
<dbReference type="InterPro" id="IPR016035">
    <property type="entry name" value="Acyl_Trfase/lysoPLipase"/>
</dbReference>
<dbReference type="CDD" id="cd00833">
    <property type="entry name" value="PKS"/>
    <property type="match status" value="1"/>
</dbReference>
<dbReference type="PROSITE" id="PS52019">
    <property type="entry name" value="PKS_MFAS_DH"/>
    <property type="match status" value="1"/>
</dbReference>
<keyword evidence="4" id="KW-0808">Transferase</keyword>
<evidence type="ECO:0000256" key="2">
    <source>
        <dbReference type="ARBA" id="ARBA00022450"/>
    </source>
</evidence>
<dbReference type="Gene3D" id="3.40.47.10">
    <property type="match status" value="1"/>
</dbReference>
<protein>
    <submittedName>
        <fullName evidence="11">Uncharacterized protein</fullName>
    </submittedName>
</protein>
<dbReference type="InterPro" id="IPR049900">
    <property type="entry name" value="PKS_mFAS_DH"/>
</dbReference>
<evidence type="ECO:0000256" key="5">
    <source>
        <dbReference type="ARBA" id="ARBA00023268"/>
    </source>
</evidence>
<dbReference type="Pfam" id="PF02801">
    <property type="entry name" value="Ketoacyl-synt_C"/>
    <property type="match status" value="1"/>
</dbReference>
<dbReference type="InParanoid" id="A0A2T3A248"/>
<evidence type="ECO:0000256" key="7">
    <source>
        <dbReference type="SAM" id="MobiDB-lite"/>
    </source>
</evidence>
<feature type="domain" description="PKS/mFAS DH" evidence="10">
    <location>
        <begin position="1296"/>
        <end position="1642"/>
    </location>
</feature>
<evidence type="ECO:0000256" key="1">
    <source>
        <dbReference type="ARBA" id="ARBA00005179"/>
    </source>
</evidence>
<dbReference type="InterPro" id="IPR018201">
    <property type="entry name" value="Ketoacyl_synth_AS"/>
</dbReference>
<feature type="region of interest" description="C-terminal hotdog fold" evidence="6">
    <location>
        <begin position="1487"/>
        <end position="1642"/>
    </location>
</feature>
<dbReference type="GO" id="GO:0006633">
    <property type="term" value="P:fatty acid biosynthetic process"/>
    <property type="evidence" value="ECO:0007669"/>
    <property type="project" value="InterPro"/>
</dbReference>
<dbReference type="Pfam" id="PF14765">
    <property type="entry name" value="PS-DH"/>
    <property type="match status" value="1"/>
</dbReference>
<dbReference type="PROSITE" id="PS50075">
    <property type="entry name" value="CARRIER"/>
    <property type="match status" value="1"/>
</dbReference>
<dbReference type="PANTHER" id="PTHR43775:SF21">
    <property type="entry name" value="NON-REDUCING POLYKETIDE SYNTHASE AUSA-RELATED"/>
    <property type="match status" value="1"/>
</dbReference>
<gene>
    <name evidence="11" type="ORF">BD289DRAFT_507560</name>
</gene>
<evidence type="ECO:0000256" key="3">
    <source>
        <dbReference type="ARBA" id="ARBA00022553"/>
    </source>
</evidence>
<dbReference type="Pfam" id="PF16073">
    <property type="entry name" value="SAT"/>
    <property type="match status" value="1"/>
</dbReference>
<evidence type="ECO:0000259" key="10">
    <source>
        <dbReference type="PROSITE" id="PS52019"/>
    </source>
</evidence>
<organism evidence="11 12">
    <name type="scientific">Coniella lustricola</name>
    <dbReference type="NCBI Taxonomy" id="2025994"/>
    <lineage>
        <taxon>Eukaryota</taxon>
        <taxon>Fungi</taxon>
        <taxon>Dikarya</taxon>
        <taxon>Ascomycota</taxon>
        <taxon>Pezizomycotina</taxon>
        <taxon>Sordariomycetes</taxon>
        <taxon>Sordariomycetidae</taxon>
        <taxon>Diaporthales</taxon>
        <taxon>Schizoparmaceae</taxon>
        <taxon>Coniella</taxon>
    </lineage>
</organism>
<dbReference type="Pfam" id="PF00109">
    <property type="entry name" value="ketoacyl-synt"/>
    <property type="match status" value="1"/>
</dbReference>
<evidence type="ECO:0000256" key="6">
    <source>
        <dbReference type="PROSITE-ProRule" id="PRU01363"/>
    </source>
</evidence>
<dbReference type="GO" id="GO:0004312">
    <property type="term" value="F:fatty acid synthase activity"/>
    <property type="evidence" value="ECO:0007669"/>
    <property type="project" value="TreeGrafter"/>
</dbReference>
<evidence type="ECO:0000256" key="4">
    <source>
        <dbReference type="ARBA" id="ARBA00022679"/>
    </source>
</evidence>
<feature type="region of interest" description="N-terminal hotdog fold" evidence="6">
    <location>
        <begin position="1296"/>
        <end position="1464"/>
    </location>
</feature>
<dbReference type="SUPFAM" id="SSF55048">
    <property type="entry name" value="Probable ACP-binding domain of malonyl-CoA ACP transacylase"/>
    <property type="match status" value="1"/>
</dbReference>
<evidence type="ECO:0000313" key="11">
    <source>
        <dbReference type="EMBL" id="PSR81487.1"/>
    </source>
</evidence>
<dbReference type="Proteomes" id="UP000241462">
    <property type="component" value="Unassembled WGS sequence"/>
</dbReference>
<evidence type="ECO:0000313" key="12">
    <source>
        <dbReference type="Proteomes" id="UP000241462"/>
    </source>
</evidence>
<dbReference type="Gene3D" id="3.40.366.10">
    <property type="entry name" value="Malonyl-Coenzyme A Acyl Carrier Protein, domain 2"/>
    <property type="match status" value="2"/>
</dbReference>
<keyword evidence="2" id="KW-0596">Phosphopantetheine</keyword>
<dbReference type="InterPro" id="IPR050091">
    <property type="entry name" value="PKS_NRPS_Biosynth_Enz"/>
</dbReference>
<keyword evidence="12" id="KW-1185">Reference proteome</keyword>
<dbReference type="SMART" id="SM00825">
    <property type="entry name" value="PKS_KS"/>
    <property type="match status" value="1"/>
</dbReference>
<reference evidence="11 12" key="1">
    <citation type="journal article" date="2018" name="Mycol. Prog.">
        <title>Coniella lustricola, a new species from submerged detritus.</title>
        <authorList>
            <person name="Raudabaugh D.B."/>
            <person name="Iturriaga T."/>
            <person name="Carver A."/>
            <person name="Mondo S."/>
            <person name="Pangilinan J."/>
            <person name="Lipzen A."/>
            <person name="He G."/>
            <person name="Amirebrahimi M."/>
            <person name="Grigoriev I.V."/>
            <person name="Miller A.N."/>
        </authorList>
    </citation>
    <scope>NUCLEOTIDE SEQUENCE [LARGE SCALE GENOMIC DNA]</scope>
    <source>
        <strain evidence="11 12">B22-T-1</strain>
    </source>
</reference>
<name>A0A2T3A248_9PEZI</name>
<dbReference type="InterPro" id="IPR032088">
    <property type="entry name" value="SAT"/>
</dbReference>
<feature type="active site" description="Proton acceptor; for dehydratase activity" evidence="6">
    <location>
        <position position="1339"/>
    </location>
</feature>